<name>A0A8X6TND9_NEPPI</name>
<evidence type="ECO:0000313" key="4">
    <source>
        <dbReference type="Proteomes" id="UP000887013"/>
    </source>
</evidence>
<accession>A0A8X6TND9</accession>
<comment type="caution">
    <text evidence="3">The sequence shown here is derived from an EMBL/GenBank/DDBJ whole genome shotgun (WGS) entry which is preliminary data.</text>
</comment>
<evidence type="ECO:0000256" key="2">
    <source>
        <dbReference type="SAM" id="SignalP"/>
    </source>
</evidence>
<gene>
    <name evidence="3" type="ORF">NPIL_198981</name>
</gene>
<feature type="region of interest" description="Disordered" evidence="1">
    <location>
        <begin position="60"/>
        <end position="97"/>
    </location>
</feature>
<organism evidence="3 4">
    <name type="scientific">Nephila pilipes</name>
    <name type="common">Giant wood spider</name>
    <name type="synonym">Nephila maculata</name>
    <dbReference type="NCBI Taxonomy" id="299642"/>
    <lineage>
        <taxon>Eukaryota</taxon>
        <taxon>Metazoa</taxon>
        <taxon>Ecdysozoa</taxon>
        <taxon>Arthropoda</taxon>
        <taxon>Chelicerata</taxon>
        <taxon>Arachnida</taxon>
        <taxon>Araneae</taxon>
        <taxon>Araneomorphae</taxon>
        <taxon>Entelegynae</taxon>
        <taxon>Araneoidea</taxon>
        <taxon>Nephilidae</taxon>
        <taxon>Nephila</taxon>
    </lineage>
</organism>
<feature type="chain" id="PRO_5036453531" description="Secreted protein" evidence="2">
    <location>
        <begin position="18"/>
        <end position="97"/>
    </location>
</feature>
<dbReference type="Proteomes" id="UP000887013">
    <property type="component" value="Unassembled WGS sequence"/>
</dbReference>
<feature type="signal peptide" evidence="2">
    <location>
        <begin position="1"/>
        <end position="17"/>
    </location>
</feature>
<evidence type="ECO:0008006" key="5">
    <source>
        <dbReference type="Google" id="ProtNLM"/>
    </source>
</evidence>
<feature type="compositionally biased region" description="Basic and acidic residues" evidence="1">
    <location>
        <begin position="62"/>
        <end position="77"/>
    </location>
</feature>
<keyword evidence="2" id="KW-0732">Signal</keyword>
<proteinExistence type="predicted"/>
<dbReference type="EMBL" id="BMAW01060587">
    <property type="protein sequence ID" value="GFT26804.1"/>
    <property type="molecule type" value="Genomic_DNA"/>
</dbReference>
<evidence type="ECO:0000313" key="3">
    <source>
        <dbReference type="EMBL" id="GFT26804.1"/>
    </source>
</evidence>
<dbReference type="AlphaFoldDB" id="A0A8X6TND9"/>
<protein>
    <recommendedName>
        <fullName evidence="5">Secreted protein</fullName>
    </recommendedName>
</protein>
<keyword evidence="4" id="KW-1185">Reference proteome</keyword>
<reference evidence="3" key="1">
    <citation type="submission" date="2020-08" db="EMBL/GenBank/DDBJ databases">
        <title>Multicomponent nature underlies the extraordinary mechanical properties of spider dragline silk.</title>
        <authorList>
            <person name="Kono N."/>
            <person name="Nakamura H."/>
            <person name="Mori M."/>
            <person name="Yoshida Y."/>
            <person name="Ohtoshi R."/>
            <person name="Malay A.D."/>
            <person name="Moran D.A.P."/>
            <person name="Tomita M."/>
            <person name="Numata K."/>
            <person name="Arakawa K."/>
        </authorList>
    </citation>
    <scope>NUCLEOTIDE SEQUENCE</scope>
</reference>
<evidence type="ECO:0000256" key="1">
    <source>
        <dbReference type="SAM" id="MobiDB-lite"/>
    </source>
</evidence>
<sequence>MRPFHWMQWSVVARVLGVRVLTSNKSDGWLDECLLFCWLKRVLMKASILRANTKDGCTVDYPPRDKMADRADEEGRRPRSQTKGGLPISRHKHLIAI</sequence>